<dbReference type="Proteomes" id="UP000501122">
    <property type="component" value="Chromosome"/>
</dbReference>
<name>A0AAE6X0U3_9STAP</name>
<dbReference type="Pfam" id="PF24749">
    <property type="entry name" value="DUF7695"/>
    <property type="match status" value="1"/>
</dbReference>
<sequence length="74" mass="8778">MLMKKIIRNIAKCKICDDVIESKHTHDYVMCKCGAIFLDGGKEYQRYGWWPEKVQGKSRDEIIDFSLSEYKEEE</sequence>
<protein>
    <recommendedName>
        <fullName evidence="1">DUF7695 domain-containing protein</fullName>
    </recommendedName>
</protein>
<evidence type="ECO:0000313" key="2">
    <source>
        <dbReference type="EMBL" id="QIH77385.1"/>
    </source>
</evidence>
<evidence type="ECO:0000313" key="3">
    <source>
        <dbReference type="Proteomes" id="UP000501122"/>
    </source>
</evidence>
<accession>A0AAE6X0U3</accession>
<feature type="domain" description="DUF7695" evidence="1">
    <location>
        <begin position="5"/>
        <end position="49"/>
    </location>
</feature>
<organism evidence="2 3">
    <name type="scientific">Macrococcoides canis</name>
    <dbReference type="NCBI Taxonomy" id="1855823"/>
    <lineage>
        <taxon>Bacteria</taxon>
        <taxon>Bacillati</taxon>
        <taxon>Bacillota</taxon>
        <taxon>Bacilli</taxon>
        <taxon>Bacillales</taxon>
        <taxon>Staphylococcaceae</taxon>
        <taxon>Macrococcoides</taxon>
    </lineage>
</organism>
<evidence type="ECO:0000259" key="1">
    <source>
        <dbReference type="Pfam" id="PF24749"/>
    </source>
</evidence>
<proteinExistence type="predicted"/>
<gene>
    <name evidence="2" type="ORF">GTN30_01705</name>
</gene>
<dbReference type="InterPro" id="IPR056112">
    <property type="entry name" value="DUF7695"/>
</dbReference>
<dbReference type="AlphaFoldDB" id="A0AAE6X0U3"/>
<dbReference type="EMBL" id="CP047363">
    <property type="protein sequence ID" value="QIH77385.1"/>
    <property type="molecule type" value="Genomic_DNA"/>
</dbReference>
<reference evidence="2" key="1">
    <citation type="journal article" date="2020" name="Antimicrob. Agents Chemother.">
        <title>The novel macrolide resistance genes mef(D), msr(F) and msr(H) are present on resistance islands in Macrococcus canis, Macrococcus caseolyticus and Staphylococcus aureus.</title>
        <authorList>
            <person name="Schwendener S."/>
            <person name="Dona V."/>
            <person name="Perreten V."/>
        </authorList>
    </citation>
    <scope>NUCLEOTIDE SEQUENCE</scope>
    <source>
        <strain evidence="2">Epi0076A</strain>
    </source>
</reference>